<proteinExistence type="predicted"/>
<evidence type="ECO:0000313" key="2">
    <source>
        <dbReference type="EMBL" id="EOM76908.1"/>
    </source>
</evidence>
<feature type="compositionally biased region" description="Basic and acidic residues" evidence="1">
    <location>
        <begin position="1"/>
        <end position="10"/>
    </location>
</feature>
<keyword evidence="3" id="KW-1185">Reference proteome</keyword>
<sequence>MAHNEDRMKEPTGAVGPLVPDPNPACPTPTFEESASAQAHLSDVQFHDVGLALSLMCDRPAFEVHGNARRWWRVEFDHDRYLLAEVDREPPAPTAFDATTSTESRGPHWRVQLAARSRTGTTVLASASHRWIADAYSAAVAQVQGSWLSPPDEPRSLRSV</sequence>
<feature type="region of interest" description="Disordered" evidence="1">
    <location>
        <begin position="1"/>
        <end position="32"/>
    </location>
</feature>
<evidence type="ECO:0000256" key="1">
    <source>
        <dbReference type="SAM" id="MobiDB-lite"/>
    </source>
</evidence>
<evidence type="ECO:0000313" key="3">
    <source>
        <dbReference type="Proteomes" id="UP000013525"/>
    </source>
</evidence>
<dbReference type="Proteomes" id="UP000013525">
    <property type="component" value="Unassembled WGS sequence"/>
</dbReference>
<reference evidence="2 3" key="1">
    <citation type="journal article" date="2013" name="Genome Announc.">
        <title>Draft Genome Sequence of Rhodococcus rhodnii Strain LMG5362, a Symbiont of Rhodnius prolixus (Hemiptera, Reduviidae, Triatominae), the Principle Vector of Trypanosoma cruzi.</title>
        <authorList>
            <person name="Pachebat J.A."/>
            <person name="van Keulen G."/>
            <person name="Whitten M.M."/>
            <person name="Girdwood S."/>
            <person name="Del Sol R."/>
            <person name="Dyson P.J."/>
            <person name="Facey P.D."/>
        </authorList>
    </citation>
    <scope>NUCLEOTIDE SEQUENCE [LARGE SCALE GENOMIC DNA]</scope>
    <source>
        <strain evidence="2 3">LMG 5362</strain>
    </source>
</reference>
<organism evidence="2 3">
    <name type="scientific">Rhodococcus rhodnii LMG 5362</name>
    <dbReference type="NCBI Taxonomy" id="1273125"/>
    <lineage>
        <taxon>Bacteria</taxon>
        <taxon>Bacillati</taxon>
        <taxon>Actinomycetota</taxon>
        <taxon>Actinomycetes</taxon>
        <taxon>Mycobacteriales</taxon>
        <taxon>Nocardiaceae</taxon>
        <taxon>Rhodococcus</taxon>
    </lineage>
</organism>
<protein>
    <submittedName>
        <fullName evidence="2">Uncharacterized protein</fullName>
    </submittedName>
</protein>
<comment type="caution">
    <text evidence="2">The sequence shown here is derived from an EMBL/GenBank/DDBJ whole genome shotgun (WGS) entry which is preliminary data.</text>
</comment>
<dbReference type="PATRIC" id="fig|1273125.3.peg.1757"/>
<dbReference type="AlphaFoldDB" id="R7WNM7"/>
<gene>
    <name evidence="2" type="ORF">Rrhod_1821</name>
</gene>
<name>R7WNM7_9NOCA</name>
<accession>R7WNM7</accession>
<dbReference type="EMBL" id="APMY01000059">
    <property type="protein sequence ID" value="EOM76908.1"/>
    <property type="molecule type" value="Genomic_DNA"/>
</dbReference>